<evidence type="ECO:0008006" key="4">
    <source>
        <dbReference type="Google" id="ProtNLM"/>
    </source>
</evidence>
<sequence length="729" mass="81838">MSLPYTVPDLEDGFAPTTPLGNRPFASGSNSNWNTGFTAPPPPMKKDKGKMPANQYREPQAEEEMSDSEDPTPQRQAKPTEPPVTGYGLHNARGSDGEPAERRYGPRIIKEPELVYNGTNFTRFLARYERAALAFQASDYEKALQIGRFVHKEELKLELEAMEGYNSFNWTELRKAMKESWGELDNTILYTTADLVKIAEEYSRKGELKDYKEYKAYLGKFTTILKYLVDNEHLNKKQDASLLFISAFSKESQKNIKRTLVSNGQLPKGPDGSSKPPLWKHVTEAADTEIRVEEEGYFAVSGFSEANKRMQRELDQKKGNGQRREQMISGAPTGKVVEKQVEDIMQEMASLKQQLKSVLPVYNQQSNPKSEFSRGNAKPSTPIYEPMMCFYCHREGHTTYRCSELFKDEEQGLVKRNGKDWYLPDGQHIPWNPSRPIRTVVATASADPKMQEHTNNATKTEPKQNSGIMKSSAQTIDWDPPTLGAENFLGTHAITRSDAQKGRQSVRIQEPTNDEQMDVDQEEEVAEILPNPPKKPVEKVWSKDRISAMKSKDASPEEILLQELDNVKIPTTFAQLTAISPAYTSQIIWKLQNRLPEKSSATYIATEAVKMSAMELNNEDKERDPCYYSCALGYVTAEIGGSKVDFMVDSGSMVNVIPSIVAQDLELEVVKVDIPMKGVGGARCDLNGVAENCPVTIGRFSGPAHLFVSPKAQDCILGRPFLFDYECTL</sequence>
<evidence type="ECO:0000313" key="2">
    <source>
        <dbReference type="EMBL" id="KAA1089077.1"/>
    </source>
</evidence>
<feature type="compositionally biased region" description="Polar residues" evidence="1">
    <location>
        <begin position="27"/>
        <end position="37"/>
    </location>
</feature>
<dbReference type="AlphaFoldDB" id="A0A5B0NIL5"/>
<organism evidence="2 3">
    <name type="scientific">Puccinia graminis f. sp. tritici</name>
    <dbReference type="NCBI Taxonomy" id="56615"/>
    <lineage>
        <taxon>Eukaryota</taxon>
        <taxon>Fungi</taxon>
        <taxon>Dikarya</taxon>
        <taxon>Basidiomycota</taxon>
        <taxon>Pucciniomycotina</taxon>
        <taxon>Pucciniomycetes</taxon>
        <taxon>Pucciniales</taxon>
        <taxon>Pucciniaceae</taxon>
        <taxon>Puccinia</taxon>
    </lineage>
</organism>
<name>A0A5B0NIL5_PUCGR</name>
<feature type="region of interest" description="Disordered" evidence="1">
    <location>
        <begin position="450"/>
        <end position="470"/>
    </location>
</feature>
<dbReference type="OrthoDB" id="2506010at2759"/>
<dbReference type="PANTHER" id="PTHR33246">
    <property type="entry name" value="CCHC-TYPE DOMAIN-CONTAINING PROTEIN"/>
    <property type="match status" value="1"/>
</dbReference>
<evidence type="ECO:0000256" key="1">
    <source>
        <dbReference type="SAM" id="MobiDB-lite"/>
    </source>
</evidence>
<dbReference type="PANTHER" id="PTHR33246:SF51">
    <property type="entry name" value="MYB_SANT-LIKE DOMAIN-CONTAINING PROTEIN"/>
    <property type="match status" value="1"/>
</dbReference>
<proteinExistence type="predicted"/>
<feature type="region of interest" description="Disordered" evidence="1">
    <location>
        <begin position="1"/>
        <end position="103"/>
    </location>
</feature>
<comment type="caution">
    <text evidence="2">The sequence shown here is derived from an EMBL/GenBank/DDBJ whole genome shotgun (WGS) entry which is preliminary data.</text>
</comment>
<accession>A0A5B0NIL5</accession>
<feature type="compositionally biased region" description="Basic and acidic residues" evidence="1">
    <location>
        <begin position="93"/>
        <end position="103"/>
    </location>
</feature>
<dbReference type="CDD" id="cd00303">
    <property type="entry name" value="retropepsin_like"/>
    <property type="match status" value="1"/>
</dbReference>
<feature type="compositionally biased region" description="Acidic residues" evidence="1">
    <location>
        <begin position="61"/>
        <end position="70"/>
    </location>
</feature>
<protein>
    <recommendedName>
        <fullName evidence="4">Peptidase A2 domain-containing protein</fullName>
    </recommendedName>
</protein>
<dbReference type="SUPFAM" id="SSF50630">
    <property type="entry name" value="Acid proteases"/>
    <property type="match status" value="1"/>
</dbReference>
<keyword evidence="3" id="KW-1185">Reference proteome</keyword>
<dbReference type="EMBL" id="VSWC01000093">
    <property type="protein sequence ID" value="KAA1089077.1"/>
    <property type="molecule type" value="Genomic_DNA"/>
</dbReference>
<reference evidence="2 3" key="1">
    <citation type="submission" date="2019-05" db="EMBL/GenBank/DDBJ databases">
        <title>Emergence of the Ug99 lineage of the wheat stem rust pathogen through somatic hybridization.</title>
        <authorList>
            <person name="Li F."/>
            <person name="Upadhyaya N.M."/>
            <person name="Sperschneider J."/>
            <person name="Matny O."/>
            <person name="Nguyen-Phuc H."/>
            <person name="Mago R."/>
            <person name="Raley C."/>
            <person name="Miller M.E."/>
            <person name="Silverstein K.A.T."/>
            <person name="Henningsen E."/>
            <person name="Hirsch C.D."/>
            <person name="Visser B."/>
            <person name="Pretorius Z.A."/>
            <person name="Steffenson B.J."/>
            <person name="Schwessinger B."/>
            <person name="Dodds P.N."/>
            <person name="Figueroa M."/>
        </authorList>
    </citation>
    <scope>NUCLEOTIDE SEQUENCE [LARGE SCALE GENOMIC DNA]</scope>
    <source>
        <strain evidence="2">21-0</strain>
    </source>
</reference>
<dbReference type="Proteomes" id="UP000324748">
    <property type="component" value="Unassembled WGS sequence"/>
</dbReference>
<gene>
    <name evidence="2" type="ORF">PGT21_006219</name>
</gene>
<dbReference type="Pfam" id="PF13650">
    <property type="entry name" value="Asp_protease_2"/>
    <property type="match status" value="1"/>
</dbReference>
<evidence type="ECO:0000313" key="3">
    <source>
        <dbReference type="Proteomes" id="UP000324748"/>
    </source>
</evidence>
<dbReference type="InterPro" id="IPR021109">
    <property type="entry name" value="Peptidase_aspartic_dom_sf"/>
</dbReference>
<feature type="compositionally biased region" description="Polar residues" evidence="1">
    <location>
        <begin position="453"/>
        <end position="470"/>
    </location>
</feature>
<dbReference type="Gene3D" id="2.40.70.10">
    <property type="entry name" value="Acid Proteases"/>
    <property type="match status" value="1"/>
</dbReference>